<sequence>MDLLIGFEAAARQLSFSKAGEEVFLTQSAVSRQVKKLEEHLNIVLFERRHRALELTDQGRVLYEAVCETLDRLSTTVDALRRDESRRGLKVSSTTSFASLWLVPRLERFRARYPEINLHIEADNRLVDLSQGVIDLAIRYTSKELAPTESTIHLCDERLFPVCSPALLRRNGREMNSVADLANHTLLHLSDPQNLWPWLQWSTWLEGAGAAHVAGQVDLRFSHYDQMIQGAIFGHGVALGSSPLVDPLLEEGVLVAPLREQLSSPRAFFLCLGNRRDPAVDAFVSWISDAIIANDATRQAD</sequence>
<dbReference type="EMBL" id="CP041730">
    <property type="protein sequence ID" value="QDQ29293.1"/>
    <property type="molecule type" value="Genomic_DNA"/>
</dbReference>
<dbReference type="PROSITE" id="PS50931">
    <property type="entry name" value="HTH_LYSR"/>
    <property type="match status" value="1"/>
</dbReference>
<dbReference type="PANTHER" id="PTHR30537">
    <property type="entry name" value="HTH-TYPE TRANSCRIPTIONAL REGULATOR"/>
    <property type="match status" value="1"/>
</dbReference>
<dbReference type="AlphaFoldDB" id="A0A516SMB2"/>
<dbReference type="Gene3D" id="3.40.190.10">
    <property type="entry name" value="Periplasmic binding protein-like II"/>
    <property type="match status" value="2"/>
</dbReference>
<protein>
    <submittedName>
        <fullName evidence="6">LysR family transcriptional regulator</fullName>
    </submittedName>
</protein>
<dbReference type="KEGG" id="cari:FNU76_11945"/>
<dbReference type="Pfam" id="PF00126">
    <property type="entry name" value="HTH_1"/>
    <property type="match status" value="1"/>
</dbReference>
<reference evidence="7" key="1">
    <citation type="submission" date="2019-07" db="EMBL/GenBank/DDBJ databases">
        <title>Chitinimonas sp. nov., isolated from Ny-Alesund, arctica soil.</title>
        <authorList>
            <person name="Xu Q."/>
            <person name="Peng F."/>
        </authorList>
    </citation>
    <scope>NUCLEOTIDE SEQUENCE [LARGE SCALE GENOMIC DNA]</scope>
    <source>
        <strain evidence="7">R3-44</strain>
    </source>
</reference>
<dbReference type="GO" id="GO:0003700">
    <property type="term" value="F:DNA-binding transcription factor activity"/>
    <property type="evidence" value="ECO:0007669"/>
    <property type="project" value="InterPro"/>
</dbReference>
<feature type="domain" description="HTH lysR-type" evidence="5">
    <location>
        <begin position="1"/>
        <end position="56"/>
    </location>
</feature>
<dbReference type="Gene3D" id="1.10.10.10">
    <property type="entry name" value="Winged helix-like DNA-binding domain superfamily/Winged helix DNA-binding domain"/>
    <property type="match status" value="1"/>
</dbReference>
<dbReference type="SUPFAM" id="SSF46785">
    <property type="entry name" value="Winged helix' DNA-binding domain"/>
    <property type="match status" value="1"/>
</dbReference>
<accession>A0A516SMB2</accession>
<evidence type="ECO:0000256" key="3">
    <source>
        <dbReference type="ARBA" id="ARBA00023125"/>
    </source>
</evidence>
<keyword evidence="2" id="KW-0805">Transcription regulation</keyword>
<evidence type="ECO:0000313" key="7">
    <source>
        <dbReference type="Proteomes" id="UP000317550"/>
    </source>
</evidence>
<gene>
    <name evidence="6" type="ORF">FNU76_11945</name>
</gene>
<dbReference type="InterPro" id="IPR058163">
    <property type="entry name" value="LysR-type_TF_proteobact-type"/>
</dbReference>
<dbReference type="GO" id="GO:0003677">
    <property type="term" value="F:DNA binding"/>
    <property type="evidence" value="ECO:0007669"/>
    <property type="project" value="UniProtKB-KW"/>
</dbReference>
<organism evidence="6 7">
    <name type="scientific">Chitinimonas arctica</name>
    <dbReference type="NCBI Taxonomy" id="2594795"/>
    <lineage>
        <taxon>Bacteria</taxon>
        <taxon>Pseudomonadati</taxon>
        <taxon>Pseudomonadota</taxon>
        <taxon>Betaproteobacteria</taxon>
        <taxon>Neisseriales</taxon>
        <taxon>Chitinibacteraceae</taxon>
        <taxon>Chitinimonas</taxon>
    </lineage>
</organism>
<dbReference type="PRINTS" id="PR00039">
    <property type="entry name" value="HTHLYSR"/>
</dbReference>
<dbReference type="CDD" id="cd08432">
    <property type="entry name" value="PBP2_GcdR_TrpI_HvrB_AmpR_like"/>
    <property type="match status" value="1"/>
</dbReference>
<proteinExistence type="inferred from homology"/>
<dbReference type="InterPro" id="IPR000847">
    <property type="entry name" value="LysR_HTH_N"/>
</dbReference>
<dbReference type="FunFam" id="1.10.10.10:FF:000001">
    <property type="entry name" value="LysR family transcriptional regulator"/>
    <property type="match status" value="1"/>
</dbReference>
<dbReference type="InterPro" id="IPR036388">
    <property type="entry name" value="WH-like_DNA-bd_sf"/>
</dbReference>
<evidence type="ECO:0000313" key="6">
    <source>
        <dbReference type="EMBL" id="QDQ29293.1"/>
    </source>
</evidence>
<dbReference type="OrthoDB" id="3181812at2"/>
<keyword evidence="4" id="KW-0804">Transcription</keyword>
<dbReference type="Pfam" id="PF03466">
    <property type="entry name" value="LysR_substrate"/>
    <property type="match status" value="1"/>
</dbReference>
<dbReference type="SUPFAM" id="SSF53850">
    <property type="entry name" value="Periplasmic binding protein-like II"/>
    <property type="match status" value="1"/>
</dbReference>
<evidence type="ECO:0000256" key="4">
    <source>
        <dbReference type="ARBA" id="ARBA00023163"/>
    </source>
</evidence>
<name>A0A516SMB2_9NEIS</name>
<evidence type="ECO:0000256" key="2">
    <source>
        <dbReference type="ARBA" id="ARBA00023015"/>
    </source>
</evidence>
<evidence type="ECO:0000256" key="1">
    <source>
        <dbReference type="ARBA" id="ARBA00009437"/>
    </source>
</evidence>
<keyword evidence="7" id="KW-1185">Reference proteome</keyword>
<dbReference type="InterPro" id="IPR036390">
    <property type="entry name" value="WH_DNA-bd_sf"/>
</dbReference>
<dbReference type="Proteomes" id="UP000317550">
    <property type="component" value="Chromosome"/>
</dbReference>
<dbReference type="PANTHER" id="PTHR30537:SF5">
    <property type="entry name" value="HTH-TYPE TRANSCRIPTIONAL ACTIVATOR TTDR-RELATED"/>
    <property type="match status" value="1"/>
</dbReference>
<keyword evidence="3" id="KW-0238">DNA-binding</keyword>
<comment type="similarity">
    <text evidence="1">Belongs to the LysR transcriptional regulatory family.</text>
</comment>
<evidence type="ECO:0000259" key="5">
    <source>
        <dbReference type="PROSITE" id="PS50931"/>
    </source>
</evidence>
<dbReference type="InterPro" id="IPR005119">
    <property type="entry name" value="LysR_subst-bd"/>
</dbReference>